<gene>
    <name evidence="17" type="ORF">EVOR1521_LOCUS22893</name>
</gene>
<feature type="domain" description="Glycoside hydrolase family 3 C-terminal" evidence="16">
    <location>
        <begin position="389"/>
        <end position="519"/>
    </location>
</feature>
<evidence type="ECO:0000256" key="9">
    <source>
        <dbReference type="ARBA" id="ARBA00024983"/>
    </source>
</evidence>
<dbReference type="InterPro" id="IPR036881">
    <property type="entry name" value="Glyco_hydro_3_C_sf"/>
</dbReference>
<evidence type="ECO:0000256" key="7">
    <source>
        <dbReference type="ARBA" id="ARBA00022801"/>
    </source>
</evidence>
<dbReference type="EMBL" id="CAUJNA010003331">
    <property type="protein sequence ID" value="CAJ1399346.1"/>
    <property type="molecule type" value="Genomic_DNA"/>
</dbReference>
<dbReference type="PANTHER" id="PTHR42715">
    <property type="entry name" value="BETA-GLUCOSIDASE"/>
    <property type="match status" value="1"/>
</dbReference>
<dbReference type="Pfam" id="PF01915">
    <property type="entry name" value="Glyco_hydro_3_C"/>
    <property type="match status" value="1"/>
</dbReference>
<organism evidence="17 18">
    <name type="scientific">Effrenium voratum</name>
    <dbReference type="NCBI Taxonomy" id="2562239"/>
    <lineage>
        <taxon>Eukaryota</taxon>
        <taxon>Sar</taxon>
        <taxon>Alveolata</taxon>
        <taxon>Dinophyceae</taxon>
        <taxon>Suessiales</taxon>
        <taxon>Symbiodiniaceae</taxon>
        <taxon>Effrenium</taxon>
    </lineage>
</organism>
<dbReference type="GO" id="GO:0008422">
    <property type="term" value="F:beta-glucosidase activity"/>
    <property type="evidence" value="ECO:0007669"/>
    <property type="project" value="UniProtKB-EC"/>
</dbReference>
<evidence type="ECO:0000256" key="8">
    <source>
        <dbReference type="ARBA" id="ARBA00023295"/>
    </source>
</evidence>
<evidence type="ECO:0000313" key="18">
    <source>
        <dbReference type="Proteomes" id="UP001178507"/>
    </source>
</evidence>
<feature type="signal peptide" evidence="14">
    <location>
        <begin position="1"/>
        <end position="15"/>
    </location>
</feature>
<sequence>MAPSRLWLLVPLLSAERCDWSKDAQDTPHLQLVQRQLQLRKSRKVRTWDEARDKAAELVPQLSAPELHQLLRGEHFAVTGEPDAGYYVGNIAGVPRLGLPALKMQDAGQGFRATEPKTGGTTTAFPCMLALASTWDEELVELVAAAIATEFKGKGANVVLGPSINVHRVAAGGRNFEYLSGEDGHLGARLTAAYVKGVQDQGVMAVAKHFAFNEQETKRMLMDAHASERSKWELYYAPFRAAVEAGVGAVMCAYNKVNGTYACHNSEILTNDLRSKMGFHGFVMSDWLAMHSPEALAAGLDQEQPGLINLPFGNKYGILSDKVITGLDRKVKEGAARHILTSVFRLGLDLEPGCAPPNCTKELTSDQTKAITKGQGHGAIAFRAAASAVTLLKNTNSLLPLSKGKVHRIAVVGKACHDAAHASYIGKGSGFVQPDSSARTPFQAIKERASKDEIEVVKPEGDTAAEAAALASSADLVIVVIGADASEGADRSSLDLGLDNDALVRGVTSKAPTVVLLQIPGAAPALRERARERGDLVTDL</sequence>
<comment type="similarity">
    <text evidence="3">Belongs to the glycosyl hydrolase 3 family.</text>
</comment>
<evidence type="ECO:0000256" key="11">
    <source>
        <dbReference type="ARBA" id="ARBA00041276"/>
    </source>
</evidence>
<comment type="caution">
    <text evidence="17">The sequence shown here is derived from an EMBL/GenBank/DDBJ whole genome shotgun (WGS) entry which is preliminary data.</text>
</comment>
<keyword evidence="8" id="KW-0326">Glycosidase</keyword>
<evidence type="ECO:0000259" key="16">
    <source>
        <dbReference type="Pfam" id="PF01915"/>
    </source>
</evidence>
<evidence type="ECO:0000256" key="13">
    <source>
        <dbReference type="ARBA" id="ARBA00041808"/>
    </source>
</evidence>
<evidence type="ECO:0000256" key="2">
    <source>
        <dbReference type="ARBA" id="ARBA00004613"/>
    </source>
</evidence>
<dbReference type="PANTHER" id="PTHR42715:SF12">
    <property type="entry name" value="BETA-GLUCOSIDASE G-RELATED"/>
    <property type="match status" value="1"/>
</dbReference>
<proteinExistence type="inferred from homology"/>
<keyword evidence="5" id="KW-0964">Secreted</keyword>
<dbReference type="SUPFAM" id="SSF51445">
    <property type="entry name" value="(Trans)glycosidases"/>
    <property type="match status" value="1"/>
</dbReference>
<keyword evidence="7" id="KW-0378">Hydrolase</keyword>
<feature type="domain" description="Glycoside hydrolase family 3 N-terminal" evidence="15">
    <location>
        <begin position="96"/>
        <end position="292"/>
    </location>
</feature>
<dbReference type="InterPro" id="IPR017853">
    <property type="entry name" value="GH"/>
</dbReference>
<name>A0AA36J6F7_9DINO</name>
<dbReference type="PRINTS" id="PR00133">
    <property type="entry name" value="GLHYDRLASE3"/>
</dbReference>
<dbReference type="EC" id="3.2.1.21" evidence="4"/>
<evidence type="ECO:0000256" key="14">
    <source>
        <dbReference type="SAM" id="SignalP"/>
    </source>
</evidence>
<dbReference type="GO" id="GO:0009251">
    <property type="term" value="P:glucan catabolic process"/>
    <property type="evidence" value="ECO:0007669"/>
    <property type="project" value="TreeGrafter"/>
</dbReference>
<dbReference type="AlphaFoldDB" id="A0AA36J6F7"/>
<dbReference type="SUPFAM" id="SSF52279">
    <property type="entry name" value="Beta-D-glucan exohydrolase, C-terminal domain"/>
    <property type="match status" value="1"/>
</dbReference>
<dbReference type="InterPro" id="IPR002772">
    <property type="entry name" value="Glyco_hydro_3_C"/>
</dbReference>
<feature type="chain" id="PRO_5041389749" description="Probable beta-glucosidase G" evidence="14">
    <location>
        <begin position="16"/>
        <end position="540"/>
    </location>
</feature>
<keyword evidence="18" id="KW-1185">Reference proteome</keyword>
<protein>
    <recommendedName>
        <fullName evidence="10">Probable beta-glucosidase G</fullName>
        <ecNumber evidence="4">3.2.1.21</ecNumber>
    </recommendedName>
    <alternativeName>
        <fullName evidence="11">Beta-D-glucoside glucohydrolase G</fullName>
    </alternativeName>
    <alternativeName>
        <fullName evidence="12">Cellobiase G</fullName>
    </alternativeName>
    <alternativeName>
        <fullName evidence="13">Gentiobiase G</fullName>
    </alternativeName>
</protein>
<evidence type="ECO:0000313" key="17">
    <source>
        <dbReference type="EMBL" id="CAJ1399346.1"/>
    </source>
</evidence>
<evidence type="ECO:0000256" key="3">
    <source>
        <dbReference type="ARBA" id="ARBA00005336"/>
    </source>
</evidence>
<dbReference type="Gene3D" id="3.20.20.300">
    <property type="entry name" value="Glycoside hydrolase, family 3, N-terminal domain"/>
    <property type="match status" value="1"/>
</dbReference>
<reference evidence="17" key="1">
    <citation type="submission" date="2023-08" db="EMBL/GenBank/DDBJ databases">
        <authorList>
            <person name="Chen Y."/>
            <person name="Shah S."/>
            <person name="Dougan E. K."/>
            <person name="Thang M."/>
            <person name="Chan C."/>
        </authorList>
    </citation>
    <scope>NUCLEOTIDE SEQUENCE</scope>
</reference>
<dbReference type="Gene3D" id="3.40.50.1700">
    <property type="entry name" value="Glycoside hydrolase family 3 C-terminal domain"/>
    <property type="match status" value="1"/>
</dbReference>
<comment type="subcellular location">
    <subcellularLocation>
        <location evidence="2">Secreted</location>
    </subcellularLocation>
</comment>
<evidence type="ECO:0000256" key="5">
    <source>
        <dbReference type="ARBA" id="ARBA00022525"/>
    </source>
</evidence>
<evidence type="ECO:0000256" key="10">
    <source>
        <dbReference type="ARBA" id="ARBA00039579"/>
    </source>
</evidence>
<comment type="function">
    <text evidence="9">Beta-glucosidases are one of a number of cellulolytic enzymes involved in the degradation of cellulosic biomass. Catalyzes the last step releasing glucose from the inhibitory cellobiose.</text>
</comment>
<evidence type="ECO:0000256" key="12">
    <source>
        <dbReference type="ARBA" id="ARBA00041601"/>
    </source>
</evidence>
<dbReference type="InterPro" id="IPR036962">
    <property type="entry name" value="Glyco_hydro_3_N_sf"/>
</dbReference>
<evidence type="ECO:0000256" key="1">
    <source>
        <dbReference type="ARBA" id="ARBA00000448"/>
    </source>
</evidence>
<evidence type="ECO:0000256" key="4">
    <source>
        <dbReference type="ARBA" id="ARBA00012744"/>
    </source>
</evidence>
<dbReference type="Proteomes" id="UP001178507">
    <property type="component" value="Unassembled WGS sequence"/>
</dbReference>
<dbReference type="InterPro" id="IPR001764">
    <property type="entry name" value="Glyco_hydro_3_N"/>
</dbReference>
<dbReference type="Pfam" id="PF00933">
    <property type="entry name" value="Glyco_hydro_3"/>
    <property type="match status" value="1"/>
</dbReference>
<accession>A0AA36J6F7</accession>
<dbReference type="GO" id="GO:0005576">
    <property type="term" value="C:extracellular region"/>
    <property type="evidence" value="ECO:0007669"/>
    <property type="project" value="UniProtKB-SubCell"/>
</dbReference>
<comment type="catalytic activity">
    <reaction evidence="1">
        <text>Hydrolysis of terminal, non-reducing beta-D-glucosyl residues with release of beta-D-glucose.</text>
        <dbReference type="EC" id="3.2.1.21"/>
    </reaction>
</comment>
<evidence type="ECO:0000259" key="15">
    <source>
        <dbReference type="Pfam" id="PF00933"/>
    </source>
</evidence>
<dbReference type="InterPro" id="IPR050288">
    <property type="entry name" value="Cellulose_deg_GH3"/>
</dbReference>
<evidence type="ECO:0000256" key="6">
    <source>
        <dbReference type="ARBA" id="ARBA00022729"/>
    </source>
</evidence>
<keyword evidence="6 14" id="KW-0732">Signal</keyword>